<feature type="signal peptide" evidence="1">
    <location>
        <begin position="1"/>
        <end position="22"/>
    </location>
</feature>
<protein>
    <recommendedName>
        <fullName evidence="4">DUF4878 domain-containing protein</fullName>
    </recommendedName>
</protein>
<sequence length="157" mass="16844">MRNLRHLRRGLAAALAVPLLLAGCGDDESSGGSDGPATETSDAPTGDEAAIQETMTAFILEPRCDLATPDYLVVLSLDDEKTPAEACEQWESFFVEPSFDADDIVYSNLEINGDTATIEVGSELINITTLYQLTKVDGTWLVSGDDFNSEIPGEETP</sequence>
<gene>
    <name evidence="2" type="ORF">HNR19_002161</name>
</gene>
<dbReference type="EMBL" id="JACCFP010000001">
    <property type="protein sequence ID" value="NYJ01463.1"/>
    <property type="molecule type" value="Genomic_DNA"/>
</dbReference>
<comment type="caution">
    <text evidence="2">The sequence shown here is derived from an EMBL/GenBank/DDBJ whole genome shotgun (WGS) entry which is preliminary data.</text>
</comment>
<evidence type="ECO:0000313" key="2">
    <source>
        <dbReference type="EMBL" id="NYJ01463.1"/>
    </source>
</evidence>
<evidence type="ECO:0000313" key="3">
    <source>
        <dbReference type="Proteomes" id="UP000530424"/>
    </source>
</evidence>
<dbReference type="AlphaFoldDB" id="A0A853C5C0"/>
<feature type="chain" id="PRO_5038384816" description="DUF4878 domain-containing protein" evidence="1">
    <location>
        <begin position="23"/>
        <end position="157"/>
    </location>
</feature>
<name>A0A853C5C0_9ACTN</name>
<dbReference type="RefSeq" id="WP_179667945.1">
    <property type="nucleotide sequence ID" value="NZ_JACCFP010000001.1"/>
</dbReference>
<dbReference type="Proteomes" id="UP000530424">
    <property type="component" value="Unassembled WGS sequence"/>
</dbReference>
<proteinExistence type="predicted"/>
<organism evidence="2 3">
    <name type="scientific">Nocardioides thalensis</name>
    <dbReference type="NCBI Taxonomy" id="1914755"/>
    <lineage>
        <taxon>Bacteria</taxon>
        <taxon>Bacillati</taxon>
        <taxon>Actinomycetota</taxon>
        <taxon>Actinomycetes</taxon>
        <taxon>Propionibacteriales</taxon>
        <taxon>Nocardioidaceae</taxon>
        <taxon>Nocardioides</taxon>
    </lineage>
</organism>
<keyword evidence="3" id="KW-1185">Reference proteome</keyword>
<keyword evidence="1" id="KW-0732">Signal</keyword>
<evidence type="ECO:0008006" key="4">
    <source>
        <dbReference type="Google" id="ProtNLM"/>
    </source>
</evidence>
<dbReference type="PROSITE" id="PS51257">
    <property type="entry name" value="PROKAR_LIPOPROTEIN"/>
    <property type="match status" value="1"/>
</dbReference>
<evidence type="ECO:0000256" key="1">
    <source>
        <dbReference type="SAM" id="SignalP"/>
    </source>
</evidence>
<reference evidence="2 3" key="1">
    <citation type="submission" date="2020-07" db="EMBL/GenBank/DDBJ databases">
        <title>Sequencing the genomes of 1000 actinobacteria strains.</title>
        <authorList>
            <person name="Klenk H.-P."/>
        </authorList>
    </citation>
    <scope>NUCLEOTIDE SEQUENCE [LARGE SCALE GENOMIC DNA]</scope>
    <source>
        <strain evidence="2 3">DSM 103833</strain>
    </source>
</reference>
<accession>A0A853C5C0</accession>